<dbReference type="Pfam" id="PF00293">
    <property type="entry name" value="NUDIX"/>
    <property type="match status" value="1"/>
</dbReference>
<evidence type="ECO:0000256" key="3">
    <source>
        <dbReference type="RuleBase" id="RU003476"/>
    </source>
</evidence>
<evidence type="ECO:0000256" key="2">
    <source>
        <dbReference type="ARBA" id="ARBA00022801"/>
    </source>
</evidence>
<dbReference type="InterPro" id="IPR020476">
    <property type="entry name" value="Nudix_hydrolase"/>
</dbReference>
<evidence type="ECO:0000259" key="4">
    <source>
        <dbReference type="PROSITE" id="PS51462"/>
    </source>
</evidence>
<dbReference type="Proteomes" id="UP000184035">
    <property type="component" value="Unassembled WGS sequence"/>
</dbReference>
<dbReference type="InterPro" id="IPR015797">
    <property type="entry name" value="NUDIX_hydrolase-like_dom_sf"/>
</dbReference>
<evidence type="ECO:0000313" key="6">
    <source>
        <dbReference type="Proteomes" id="UP000184035"/>
    </source>
</evidence>
<dbReference type="AlphaFoldDB" id="A0A1M4XYM0"/>
<dbReference type="PROSITE" id="PS00893">
    <property type="entry name" value="NUDIX_BOX"/>
    <property type="match status" value="1"/>
</dbReference>
<dbReference type="GO" id="GO:0016787">
    <property type="term" value="F:hydrolase activity"/>
    <property type="evidence" value="ECO:0007669"/>
    <property type="project" value="UniProtKB-KW"/>
</dbReference>
<dbReference type="RefSeq" id="WP_072896937.1">
    <property type="nucleotide sequence ID" value="NZ_FQVM01000022.1"/>
</dbReference>
<organism evidence="5 6">
    <name type="scientific">Clostridium fallax</name>
    <dbReference type="NCBI Taxonomy" id="1533"/>
    <lineage>
        <taxon>Bacteria</taxon>
        <taxon>Bacillati</taxon>
        <taxon>Bacillota</taxon>
        <taxon>Clostridia</taxon>
        <taxon>Eubacteriales</taxon>
        <taxon>Clostridiaceae</taxon>
        <taxon>Clostridium</taxon>
    </lineage>
</organism>
<name>A0A1M4XYM0_9CLOT</name>
<proteinExistence type="inferred from homology"/>
<dbReference type="PANTHER" id="PTHR43046">
    <property type="entry name" value="GDP-MANNOSE MANNOSYL HYDROLASE"/>
    <property type="match status" value="1"/>
</dbReference>
<dbReference type="InterPro" id="IPR020084">
    <property type="entry name" value="NUDIX_hydrolase_CS"/>
</dbReference>
<sequence>MSYVEEMRKLVGHRPLILPGSSVIILDNERRILLQKRCDAKKLWGLPGGLMELGESLEETAIREVKEETGLDIHKLKLLNVFSGKDYYVKLINKDEFYVVNAVFYTKDYSGKMKIDKSEGSDLKFYPIEELPDNMVKTHRGFISEYAIKVKDSL</sequence>
<dbReference type="PRINTS" id="PR00502">
    <property type="entry name" value="NUDIXFAMILY"/>
</dbReference>
<reference evidence="5 6" key="1">
    <citation type="submission" date="2016-11" db="EMBL/GenBank/DDBJ databases">
        <authorList>
            <person name="Jaros S."/>
            <person name="Januszkiewicz K."/>
            <person name="Wedrychowicz H."/>
        </authorList>
    </citation>
    <scope>NUCLEOTIDE SEQUENCE [LARGE SCALE GENOMIC DNA]</scope>
    <source>
        <strain evidence="5 6">DSM 2631</strain>
    </source>
</reference>
<evidence type="ECO:0000256" key="1">
    <source>
        <dbReference type="ARBA" id="ARBA00001946"/>
    </source>
</evidence>
<dbReference type="Gene3D" id="3.90.79.10">
    <property type="entry name" value="Nucleoside Triphosphate Pyrophosphohydrolase"/>
    <property type="match status" value="1"/>
</dbReference>
<accession>A0A1M4XYM0</accession>
<comment type="similarity">
    <text evidence="3">Belongs to the Nudix hydrolase family.</text>
</comment>
<dbReference type="SUPFAM" id="SSF55811">
    <property type="entry name" value="Nudix"/>
    <property type="match status" value="1"/>
</dbReference>
<keyword evidence="6" id="KW-1185">Reference proteome</keyword>
<dbReference type="CDD" id="cd04677">
    <property type="entry name" value="NUDIX_Hydrolase"/>
    <property type="match status" value="1"/>
</dbReference>
<evidence type="ECO:0000313" key="5">
    <source>
        <dbReference type="EMBL" id="SHE98581.1"/>
    </source>
</evidence>
<feature type="domain" description="Nudix hydrolase" evidence="4">
    <location>
        <begin position="16"/>
        <end position="149"/>
    </location>
</feature>
<dbReference type="EMBL" id="FQVM01000022">
    <property type="protein sequence ID" value="SHE98581.1"/>
    <property type="molecule type" value="Genomic_DNA"/>
</dbReference>
<keyword evidence="2 3" id="KW-0378">Hydrolase</keyword>
<protein>
    <submittedName>
        <fullName evidence="5">ADP-ribose pyrophosphatase YjhB, NUDIX family</fullName>
    </submittedName>
</protein>
<dbReference type="PANTHER" id="PTHR43046:SF2">
    <property type="entry name" value="8-OXO-DGTP DIPHOSPHATASE-RELATED"/>
    <property type="match status" value="1"/>
</dbReference>
<dbReference type="PROSITE" id="PS51462">
    <property type="entry name" value="NUDIX"/>
    <property type="match status" value="1"/>
</dbReference>
<dbReference type="InterPro" id="IPR000086">
    <property type="entry name" value="NUDIX_hydrolase_dom"/>
</dbReference>
<gene>
    <name evidence="5" type="ORF">SAMN05443638_12218</name>
</gene>
<dbReference type="STRING" id="1533.SAMN05443638_12218"/>
<comment type="cofactor">
    <cofactor evidence="1">
        <name>Mg(2+)</name>
        <dbReference type="ChEBI" id="CHEBI:18420"/>
    </cofactor>
</comment>
<dbReference type="OrthoDB" id="9787476at2"/>